<dbReference type="Pfam" id="PF07883">
    <property type="entry name" value="Cupin_2"/>
    <property type="match status" value="1"/>
</dbReference>
<dbReference type="Gene3D" id="2.60.120.10">
    <property type="entry name" value="Jelly Rolls"/>
    <property type="match status" value="1"/>
</dbReference>
<evidence type="ECO:0000259" key="1">
    <source>
        <dbReference type="Pfam" id="PF07883"/>
    </source>
</evidence>
<feature type="domain" description="Cupin type-2" evidence="1">
    <location>
        <begin position="39"/>
        <end position="99"/>
    </location>
</feature>
<reference evidence="2 3" key="1">
    <citation type="submission" date="2019-01" db="EMBL/GenBank/DDBJ databases">
        <authorList>
            <person name="Chen W.-M."/>
        </authorList>
    </citation>
    <scope>NUCLEOTIDE SEQUENCE [LARGE SCALE GENOMIC DNA]</scope>
    <source>
        <strain evidence="2 3">CCP-6</strain>
    </source>
</reference>
<organism evidence="2 3">
    <name type="scientific">Rhodovarius crocodyli</name>
    <dbReference type="NCBI Taxonomy" id="1979269"/>
    <lineage>
        <taxon>Bacteria</taxon>
        <taxon>Pseudomonadati</taxon>
        <taxon>Pseudomonadota</taxon>
        <taxon>Alphaproteobacteria</taxon>
        <taxon>Acetobacterales</taxon>
        <taxon>Roseomonadaceae</taxon>
        <taxon>Rhodovarius</taxon>
    </lineage>
</organism>
<dbReference type="RefSeq" id="WP_127789167.1">
    <property type="nucleotide sequence ID" value="NZ_SACL01000007.1"/>
</dbReference>
<dbReference type="Proteomes" id="UP000282957">
    <property type="component" value="Unassembled WGS sequence"/>
</dbReference>
<evidence type="ECO:0000313" key="2">
    <source>
        <dbReference type="EMBL" id="RVT92313.1"/>
    </source>
</evidence>
<dbReference type="InterPro" id="IPR014710">
    <property type="entry name" value="RmlC-like_jellyroll"/>
</dbReference>
<dbReference type="SUPFAM" id="SSF51182">
    <property type="entry name" value="RmlC-like cupins"/>
    <property type="match status" value="1"/>
</dbReference>
<keyword evidence="3" id="KW-1185">Reference proteome</keyword>
<evidence type="ECO:0000313" key="3">
    <source>
        <dbReference type="Proteomes" id="UP000282957"/>
    </source>
</evidence>
<dbReference type="EMBL" id="SACL01000007">
    <property type="protein sequence ID" value="RVT92313.1"/>
    <property type="molecule type" value="Genomic_DNA"/>
</dbReference>
<sequence>MAIKIFHRDTPSMRLPLISKDARFVIWLGEGAETANMNYVLMEPGEQNVPHIHAESEDTIFVLEGEGTVRDHDRGTELPFRAGQAIHVPVGRKHAVYADKGVSTISVGGPCPADKGLLRAAGILKD</sequence>
<protein>
    <submittedName>
        <fullName evidence="2">Cupin domain-containing protein</fullName>
    </submittedName>
</protein>
<gene>
    <name evidence="2" type="ORF">EOD42_19065</name>
</gene>
<dbReference type="OrthoDB" id="9811153at2"/>
<name>A0A437M425_9PROT</name>
<comment type="caution">
    <text evidence="2">The sequence shown here is derived from an EMBL/GenBank/DDBJ whole genome shotgun (WGS) entry which is preliminary data.</text>
</comment>
<dbReference type="InterPro" id="IPR013096">
    <property type="entry name" value="Cupin_2"/>
</dbReference>
<dbReference type="InterPro" id="IPR011051">
    <property type="entry name" value="RmlC_Cupin_sf"/>
</dbReference>
<accession>A0A437M425</accession>
<dbReference type="AlphaFoldDB" id="A0A437M425"/>
<proteinExistence type="predicted"/>